<sequence length="120" mass="13631">MGDRDQEKTWRTLKRFRSPRDTSLGLANHNQTASLDTGQLCGWFESHHGLGGWAKRLSTSQKARVAKGHELSKVVVSDPYGSDYDLLSQDRLDLYQGVWIDVGHKRDDSPPDTPRLLVWI</sequence>
<comment type="caution">
    <text evidence="1">The sequence shown here is derived from an EMBL/GenBank/DDBJ whole genome shotgun (WGS) entry which is preliminary data.</text>
</comment>
<dbReference type="AlphaFoldDB" id="A0A8S9J2C5"/>
<gene>
    <name evidence="1" type="ORF">F2Q70_00004023</name>
</gene>
<evidence type="ECO:0000313" key="1">
    <source>
        <dbReference type="EMBL" id="KAF2576295.1"/>
    </source>
</evidence>
<proteinExistence type="predicted"/>
<protein>
    <submittedName>
        <fullName evidence="1">Uncharacterized protein</fullName>
    </submittedName>
</protein>
<name>A0A8S9J2C5_BRACR</name>
<dbReference type="EMBL" id="QGKY02001015">
    <property type="protein sequence ID" value="KAF2576295.1"/>
    <property type="molecule type" value="Genomic_DNA"/>
</dbReference>
<accession>A0A8S9J2C5</accession>
<organism evidence="1">
    <name type="scientific">Brassica cretica</name>
    <name type="common">Mustard</name>
    <dbReference type="NCBI Taxonomy" id="69181"/>
    <lineage>
        <taxon>Eukaryota</taxon>
        <taxon>Viridiplantae</taxon>
        <taxon>Streptophyta</taxon>
        <taxon>Embryophyta</taxon>
        <taxon>Tracheophyta</taxon>
        <taxon>Spermatophyta</taxon>
        <taxon>Magnoliopsida</taxon>
        <taxon>eudicotyledons</taxon>
        <taxon>Gunneridae</taxon>
        <taxon>Pentapetalae</taxon>
        <taxon>rosids</taxon>
        <taxon>malvids</taxon>
        <taxon>Brassicales</taxon>
        <taxon>Brassicaceae</taxon>
        <taxon>Brassiceae</taxon>
        <taxon>Brassica</taxon>
    </lineage>
</organism>
<reference evidence="1" key="1">
    <citation type="submission" date="2019-12" db="EMBL/GenBank/DDBJ databases">
        <title>Genome sequencing and annotation of Brassica cretica.</title>
        <authorList>
            <person name="Studholme D.J."/>
            <person name="Sarris P.F."/>
        </authorList>
    </citation>
    <scope>NUCLEOTIDE SEQUENCE</scope>
    <source>
        <strain evidence="1">PFS-102/07</strain>
        <tissue evidence="1">Leaf</tissue>
    </source>
</reference>